<dbReference type="Pfam" id="PF06985">
    <property type="entry name" value="HET"/>
    <property type="match status" value="1"/>
</dbReference>
<dbReference type="InParanoid" id="A0A0C3P643"/>
<sequence length="693" mass="78438">MPSFRASRLIDPCKNLNWILIGTSAFIDGIAIRVRVVRENILVRLLITLVGQGSMLLPFASPRPEERRTTCRDLSLEWQTHKDNQRYLNPETGICTRLRVQAMHPVPNTNQVKISDSVRRVPKLTVSLFRGPPSTIAQILLWPLKFILCSIYLLFWPLDGLPGGGSYTDAYPEYLMSYWGQMWAARSRREYSIFDRMVEKSPMPTPANFSATVKSITHALRPRRLAIYGENGWYLCENPDIIINYRFVAISYRQSDVFQRGSDDEGKKREEEQKKQFIESVRSTTLQCGLQAYWLDLECLGETTEDKNVDLYRMSDIYRGAVFTLITLRKSDDQHSIETAIWRRGSAALPKAQDPEKQPPQNGPQLQHTGSPNLSYPAERVYALMGFFEHRIMPSILETELQALARLSMANDSDRMAERMVSMLPQNIQPQACWYADDDQYGSELWDIEPEVNVAGVTESGALVLDGCRATCIRWEDFPEISFQTTESIRRTIAGRIPVTLPGWVLYAATWMPIPATVSVGTVFFACAAFMLVSGPFLTAYSISGRILATQPWLIGVKGVMSPEEAANRVYGATLSKRQRLFFTPSGSLLAKPAEDDVREGLESQYNEALVQTRDDIYTLIDTFSGTLYYFTAKRPPTVCLFTGREGGLGRFVLCSENCVANELHKETVLRMPSYVHRAMIPCDWVAIGNARK</sequence>
<feature type="region of interest" description="Disordered" evidence="1">
    <location>
        <begin position="349"/>
        <end position="373"/>
    </location>
</feature>
<name>A0A0C3P643_PISTI</name>
<evidence type="ECO:0000313" key="3">
    <source>
        <dbReference type="EMBL" id="KIO02804.1"/>
    </source>
</evidence>
<feature type="compositionally biased region" description="Polar residues" evidence="1">
    <location>
        <begin position="359"/>
        <end position="373"/>
    </location>
</feature>
<organism evidence="3 4">
    <name type="scientific">Pisolithus tinctorius Marx 270</name>
    <dbReference type="NCBI Taxonomy" id="870435"/>
    <lineage>
        <taxon>Eukaryota</taxon>
        <taxon>Fungi</taxon>
        <taxon>Dikarya</taxon>
        <taxon>Basidiomycota</taxon>
        <taxon>Agaricomycotina</taxon>
        <taxon>Agaricomycetes</taxon>
        <taxon>Agaricomycetidae</taxon>
        <taxon>Boletales</taxon>
        <taxon>Sclerodermatineae</taxon>
        <taxon>Pisolithaceae</taxon>
        <taxon>Pisolithus</taxon>
    </lineage>
</organism>
<evidence type="ECO:0000313" key="4">
    <source>
        <dbReference type="Proteomes" id="UP000054217"/>
    </source>
</evidence>
<evidence type="ECO:0000256" key="1">
    <source>
        <dbReference type="SAM" id="MobiDB-lite"/>
    </source>
</evidence>
<accession>A0A0C3P643</accession>
<reference evidence="4" key="2">
    <citation type="submission" date="2015-01" db="EMBL/GenBank/DDBJ databases">
        <title>Evolutionary Origins and Diversification of the Mycorrhizal Mutualists.</title>
        <authorList>
            <consortium name="DOE Joint Genome Institute"/>
            <consortium name="Mycorrhizal Genomics Consortium"/>
            <person name="Kohler A."/>
            <person name="Kuo A."/>
            <person name="Nagy L.G."/>
            <person name="Floudas D."/>
            <person name="Copeland A."/>
            <person name="Barry K.W."/>
            <person name="Cichocki N."/>
            <person name="Veneault-Fourrey C."/>
            <person name="LaButti K."/>
            <person name="Lindquist E.A."/>
            <person name="Lipzen A."/>
            <person name="Lundell T."/>
            <person name="Morin E."/>
            <person name="Murat C."/>
            <person name="Riley R."/>
            <person name="Ohm R."/>
            <person name="Sun H."/>
            <person name="Tunlid A."/>
            <person name="Henrissat B."/>
            <person name="Grigoriev I.V."/>
            <person name="Hibbett D.S."/>
            <person name="Martin F."/>
        </authorList>
    </citation>
    <scope>NUCLEOTIDE SEQUENCE [LARGE SCALE GENOMIC DNA]</scope>
    <source>
        <strain evidence="4">Marx 270</strain>
    </source>
</reference>
<dbReference type="EMBL" id="KN831980">
    <property type="protein sequence ID" value="KIO02804.1"/>
    <property type="molecule type" value="Genomic_DNA"/>
</dbReference>
<reference evidence="3 4" key="1">
    <citation type="submission" date="2014-04" db="EMBL/GenBank/DDBJ databases">
        <authorList>
            <consortium name="DOE Joint Genome Institute"/>
            <person name="Kuo A."/>
            <person name="Kohler A."/>
            <person name="Costa M.D."/>
            <person name="Nagy L.G."/>
            <person name="Floudas D."/>
            <person name="Copeland A."/>
            <person name="Barry K.W."/>
            <person name="Cichocki N."/>
            <person name="Veneault-Fourrey C."/>
            <person name="LaButti K."/>
            <person name="Lindquist E.A."/>
            <person name="Lipzen A."/>
            <person name="Lundell T."/>
            <person name="Morin E."/>
            <person name="Murat C."/>
            <person name="Sun H."/>
            <person name="Tunlid A."/>
            <person name="Henrissat B."/>
            <person name="Grigoriev I.V."/>
            <person name="Hibbett D.S."/>
            <person name="Martin F."/>
            <person name="Nordberg H.P."/>
            <person name="Cantor M.N."/>
            <person name="Hua S.X."/>
        </authorList>
    </citation>
    <scope>NUCLEOTIDE SEQUENCE [LARGE SCALE GENOMIC DNA]</scope>
    <source>
        <strain evidence="3 4">Marx 270</strain>
    </source>
</reference>
<gene>
    <name evidence="3" type="ORF">M404DRAFT_1002035</name>
</gene>
<dbReference type="Proteomes" id="UP000054217">
    <property type="component" value="Unassembled WGS sequence"/>
</dbReference>
<protein>
    <recommendedName>
        <fullName evidence="2">Heterokaryon incompatibility domain-containing protein</fullName>
    </recommendedName>
</protein>
<dbReference type="AlphaFoldDB" id="A0A0C3P643"/>
<proteinExistence type="predicted"/>
<dbReference type="STRING" id="870435.A0A0C3P643"/>
<evidence type="ECO:0000259" key="2">
    <source>
        <dbReference type="Pfam" id="PF06985"/>
    </source>
</evidence>
<feature type="domain" description="Heterokaryon incompatibility" evidence="2">
    <location>
        <begin position="271"/>
        <end position="343"/>
    </location>
</feature>
<dbReference type="HOGENOM" id="CLU_021263_0_0_1"/>
<dbReference type="OrthoDB" id="2624308at2759"/>
<keyword evidence="4" id="KW-1185">Reference proteome</keyword>
<dbReference type="InterPro" id="IPR010730">
    <property type="entry name" value="HET"/>
</dbReference>